<gene>
    <name evidence="1" type="ORF">GCM10022224_078670</name>
</gene>
<sequence length="88" mass="9930">MEKLANLFYLAHFNAGLRVYDVSNPRLPREVGHFDLSRGEGEVKVKAKIAVDDHLDPRIIGDAAATGRYDPQALKRVWHYLARFGPQA</sequence>
<evidence type="ECO:0000313" key="1">
    <source>
        <dbReference type="EMBL" id="GAA3701051.1"/>
    </source>
</evidence>
<dbReference type="Proteomes" id="UP001500902">
    <property type="component" value="Unassembled WGS sequence"/>
</dbReference>
<dbReference type="RefSeq" id="WP_344890207.1">
    <property type="nucleotide sequence ID" value="NZ_BAAAZP010000163.1"/>
</dbReference>
<protein>
    <submittedName>
        <fullName evidence="1">Uncharacterized protein</fullName>
    </submittedName>
</protein>
<organism evidence="1 2">
    <name type="scientific">Nonomuraea antimicrobica</name>
    <dbReference type="NCBI Taxonomy" id="561173"/>
    <lineage>
        <taxon>Bacteria</taxon>
        <taxon>Bacillati</taxon>
        <taxon>Actinomycetota</taxon>
        <taxon>Actinomycetes</taxon>
        <taxon>Streptosporangiales</taxon>
        <taxon>Streptosporangiaceae</taxon>
        <taxon>Nonomuraea</taxon>
    </lineage>
</organism>
<comment type="caution">
    <text evidence="1">The sequence shown here is derived from an EMBL/GenBank/DDBJ whole genome shotgun (WGS) entry which is preliminary data.</text>
</comment>
<evidence type="ECO:0000313" key="2">
    <source>
        <dbReference type="Proteomes" id="UP001500902"/>
    </source>
</evidence>
<keyword evidence="2" id="KW-1185">Reference proteome</keyword>
<dbReference type="EMBL" id="BAAAZP010000163">
    <property type="protein sequence ID" value="GAA3701051.1"/>
    <property type="molecule type" value="Genomic_DNA"/>
</dbReference>
<accession>A0ABP7DBQ5</accession>
<name>A0ABP7DBQ5_9ACTN</name>
<reference evidence="2" key="1">
    <citation type="journal article" date="2019" name="Int. J. Syst. Evol. Microbiol.">
        <title>The Global Catalogue of Microorganisms (GCM) 10K type strain sequencing project: providing services to taxonomists for standard genome sequencing and annotation.</title>
        <authorList>
            <consortium name="The Broad Institute Genomics Platform"/>
            <consortium name="The Broad Institute Genome Sequencing Center for Infectious Disease"/>
            <person name="Wu L."/>
            <person name="Ma J."/>
        </authorList>
    </citation>
    <scope>NUCLEOTIDE SEQUENCE [LARGE SCALE GENOMIC DNA]</scope>
    <source>
        <strain evidence="2">JCM 16904</strain>
    </source>
</reference>
<proteinExistence type="predicted"/>